<reference evidence="1 2" key="1">
    <citation type="journal article" date="2012" name="J. Bacteriol.">
        <title>Draft Genome Sequence of Sinorhizobium meliloti CCNWSX0020, a Nitrogen-Fixing Symbiont with Copper Tolerance Capability Isolated from Lead-Zinc Mine Tailings.</title>
        <authorList>
            <person name="Li Z."/>
            <person name="Ma Z."/>
            <person name="Hao X."/>
            <person name="Wei G."/>
        </authorList>
    </citation>
    <scope>NUCLEOTIDE SEQUENCE [LARGE SCALE GENOMIC DNA]</scope>
    <source>
        <strain evidence="1 2">CCNWSX0020</strain>
    </source>
</reference>
<gene>
    <name evidence="1" type="ORF">SM0020_17542</name>
</gene>
<proteinExistence type="predicted"/>
<accession>H0G200</accession>
<dbReference type="EMBL" id="AGVV01000034">
    <property type="protein sequence ID" value="EHK76638.1"/>
    <property type="molecule type" value="Genomic_DNA"/>
</dbReference>
<evidence type="ECO:0000313" key="2">
    <source>
        <dbReference type="Proteomes" id="UP000004038"/>
    </source>
</evidence>
<name>H0G200_RHIML</name>
<organism evidence="1 2">
    <name type="scientific">Sinorhizobium meliloti CCNWSX0020</name>
    <dbReference type="NCBI Taxonomy" id="1107881"/>
    <lineage>
        <taxon>Bacteria</taxon>
        <taxon>Pseudomonadati</taxon>
        <taxon>Pseudomonadota</taxon>
        <taxon>Alphaproteobacteria</taxon>
        <taxon>Hyphomicrobiales</taxon>
        <taxon>Rhizobiaceae</taxon>
        <taxon>Sinorhizobium/Ensifer group</taxon>
        <taxon>Sinorhizobium</taxon>
    </lineage>
</organism>
<dbReference type="AlphaFoldDB" id="H0G200"/>
<evidence type="ECO:0000313" key="1">
    <source>
        <dbReference type="EMBL" id="EHK76638.1"/>
    </source>
</evidence>
<protein>
    <submittedName>
        <fullName evidence="1">Uncharacterized protein</fullName>
    </submittedName>
</protein>
<dbReference type="Proteomes" id="UP000004038">
    <property type="component" value="Unassembled WGS sequence"/>
</dbReference>
<dbReference type="PATRIC" id="fig|1107881.3.peg.3568"/>
<sequence>MSSQRQLAKHSRPRFMFQLWSAMLSVHTREAASLFRYRVR</sequence>